<protein>
    <submittedName>
        <fullName evidence="2">PilZ domain-containing protein</fullName>
    </submittedName>
</protein>
<accession>A0ABP9EF29</accession>
<sequence length="784" mass="88522">MEQHTALITQLTPLLQAPDFDQSMALLCADLSATERFLLKMELNRLNQPTRQSLDLRRRVKEPCDAVEIGGVTHFLPRSKAQHLRQSVKLYGDRLTIGAIEACLSHVSSPQPIDEVYLPTELPPGQCELLPLGHYVVRQEPRRSFATEISLSQGGEPIDALTLDLSVGGCRVRIDNATRLDPDKPVLIHFIALSKEYIVPALDQGVPYQLLSQQPQKGFLHLRLKRDREQHAQSRELARILQASALRSTLELNHLIATTRSHGYERHLLPNLTTLAIALANDHNHYRPLMLLQTQANQASWHYWLNEQGVNQLSAALSNSRISRLLQEPDNGAHALLYSFHIRQREQLLFFTATLSELMHNGHADSFLHLAAQQDSFRVHQLSFQQLSPTDIRRALRNPINSQAFEPLVCQQLQEANLLLQLQPLPGAQGAHYQHRTLNIDPDQLRRYGMSRVNKDPIRPLLLKFDDRRRESRFQLNTPCILSQGRKHFAGNTLDVSPRGLKLQLDAPGTFAKGDTLVLALPKMQPLAGKLKLSGMHYQIVGLHADNRTLRLKATHSHSHAGVVFLSHLLNKNHNKLTELGSSHHHLQLTEGMKNFALRQLQALPLFVHKRHRRLQFTLIGASAEPSPLHRRLMSEASEHADLSWLLLQPQIKALLEQLSEARPNEPVVLELAAILPTETESARCLYLPHQPAQLRQFIVDGLVRQRFIGLRLELVPTGKPDLDYLQQDLAAISGHALHRARELEEMLWQVQGCGQLYDISHELMCRAGLESLLPTPLVSGAID</sequence>
<reference evidence="3" key="1">
    <citation type="journal article" date="2019" name="Int. J. Syst. Evol. Microbiol.">
        <title>The Global Catalogue of Microorganisms (GCM) 10K type strain sequencing project: providing services to taxonomists for standard genome sequencing and annotation.</title>
        <authorList>
            <consortium name="The Broad Institute Genomics Platform"/>
            <consortium name="The Broad Institute Genome Sequencing Center for Infectious Disease"/>
            <person name="Wu L."/>
            <person name="Ma J."/>
        </authorList>
    </citation>
    <scope>NUCLEOTIDE SEQUENCE [LARGE SCALE GENOMIC DNA]</scope>
    <source>
        <strain evidence="3">JCM 18401</strain>
    </source>
</reference>
<dbReference type="InterPro" id="IPR009875">
    <property type="entry name" value="PilZ_domain"/>
</dbReference>
<dbReference type="RefSeq" id="WP_345333330.1">
    <property type="nucleotide sequence ID" value="NZ_BAABJZ010000007.1"/>
</dbReference>
<proteinExistence type="predicted"/>
<name>A0ABP9EF29_9GAMM</name>
<dbReference type="Pfam" id="PF07238">
    <property type="entry name" value="PilZ"/>
    <property type="match status" value="2"/>
</dbReference>
<dbReference type="Gene3D" id="2.40.10.220">
    <property type="entry name" value="predicted glycosyltransferase like domains"/>
    <property type="match status" value="2"/>
</dbReference>
<dbReference type="Proteomes" id="UP001499988">
    <property type="component" value="Unassembled WGS sequence"/>
</dbReference>
<dbReference type="SUPFAM" id="SSF141371">
    <property type="entry name" value="PilZ domain-like"/>
    <property type="match status" value="2"/>
</dbReference>
<evidence type="ECO:0000313" key="3">
    <source>
        <dbReference type="Proteomes" id="UP001499988"/>
    </source>
</evidence>
<feature type="domain" description="PilZ" evidence="1">
    <location>
        <begin position="138"/>
        <end position="241"/>
    </location>
</feature>
<dbReference type="EMBL" id="BAABJZ010000007">
    <property type="protein sequence ID" value="GAA4875788.1"/>
    <property type="molecule type" value="Genomic_DNA"/>
</dbReference>
<gene>
    <name evidence="2" type="ORF">GCM10023333_06290</name>
</gene>
<evidence type="ECO:0000259" key="1">
    <source>
        <dbReference type="Pfam" id="PF07238"/>
    </source>
</evidence>
<feature type="domain" description="PilZ" evidence="1">
    <location>
        <begin position="467"/>
        <end position="567"/>
    </location>
</feature>
<keyword evidence="3" id="KW-1185">Reference proteome</keyword>
<organism evidence="2 3">
    <name type="scientific">Ferrimonas pelagia</name>
    <dbReference type="NCBI Taxonomy" id="1177826"/>
    <lineage>
        <taxon>Bacteria</taxon>
        <taxon>Pseudomonadati</taxon>
        <taxon>Pseudomonadota</taxon>
        <taxon>Gammaproteobacteria</taxon>
        <taxon>Alteromonadales</taxon>
        <taxon>Ferrimonadaceae</taxon>
        <taxon>Ferrimonas</taxon>
    </lineage>
</organism>
<evidence type="ECO:0000313" key="2">
    <source>
        <dbReference type="EMBL" id="GAA4875788.1"/>
    </source>
</evidence>
<comment type="caution">
    <text evidence="2">The sequence shown here is derived from an EMBL/GenBank/DDBJ whole genome shotgun (WGS) entry which is preliminary data.</text>
</comment>